<feature type="compositionally biased region" description="Low complexity" evidence="1">
    <location>
        <begin position="23"/>
        <end position="41"/>
    </location>
</feature>
<dbReference type="Proteomes" id="UP000718593">
    <property type="component" value="Unassembled WGS sequence"/>
</dbReference>
<proteinExistence type="predicted"/>
<sequence>MNDRIKKPAARPGHAKQVGQTPTSSRVAASARTATTAVEPAETPPQPVPASRPRRQPNEVELTVAKHQKVLADALAKAQAINYDQPKVMKPEAIKSTKTAKVVKEKQPKARKPKLVRDSFAMPEAEYARIDELKQRLAALGKPAKKSEVLRGGIAALTALNDSELKAVMERVERIKTGRPNK</sequence>
<evidence type="ECO:0000256" key="1">
    <source>
        <dbReference type="SAM" id="MobiDB-lite"/>
    </source>
</evidence>
<feature type="region of interest" description="Disordered" evidence="1">
    <location>
        <begin position="1"/>
        <end position="59"/>
    </location>
</feature>
<dbReference type="AlphaFoldDB" id="A0A930BTH5"/>
<reference evidence="2" key="1">
    <citation type="submission" date="2020-04" db="EMBL/GenBank/DDBJ databases">
        <title>Deep metagenomics examines the oral microbiome during advanced dental caries in children, revealing novel taxa and co-occurrences with host molecules.</title>
        <authorList>
            <person name="Baker J.L."/>
            <person name="Morton J.T."/>
            <person name="Dinis M."/>
            <person name="Alvarez R."/>
            <person name="Tran N.C."/>
            <person name="Knight R."/>
            <person name="Edlund A."/>
        </authorList>
    </citation>
    <scope>NUCLEOTIDE SEQUENCE</scope>
    <source>
        <strain evidence="2">JCVI_32_bin.24</strain>
    </source>
</reference>
<name>A0A930BTH5_9RHOO</name>
<organism evidence="2 3">
    <name type="scientific">Dechloromonas agitata</name>
    <dbReference type="NCBI Taxonomy" id="73030"/>
    <lineage>
        <taxon>Bacteria</taxon>
        <taxon>Pseudomonadati</taxon>
        <taxon>Pseudomonadota</taxon>
        <taxon>Betaproteobacteria</taxon>
        <taxon>Rhodocyclales</taxon>
        <taxon>Azonexaceae</taxon>
        <taxon>Dechloromonas</taxon>
    </lineage>
</organism>
<gene>
    <name evidence="2" type="ORF">HXL68_08210</name>
</gene>
<protein>
    <submittedName>
        <fullName evidence="2">Uncharacterized protein</fullName>
    </submittedName>
</protein>
<evidence type="ECO:0000313" key="2">
    <source>
        <dbReference type="EMBL" id="MBF1165011.1"/>
    </source>
</evidence>
<evidence type="ECO:0000313" key="3">
    <source>
        <dbReference type="Proteomes" id="UP000718593"/>
    </source>
</evidence>
<accession>A0A930BTH5</accession>
<comment type="caution">
    <text evidence="2">The sequence shown here is derived from an EMBL/GenBank/DDBJ whole genome shotgun (WGS) entry which is preliminary data.</text>
</comment>
<dbReference type="EMBL" id="JABZMI010000139">
    <property type="protein sequence ID" value="MBF1165011.1"/>
    <property type="molecule type" value="Genomic_DNA"/>
</dbReference>